<proteinExistence type="predicted"/>
<accession>A0A081CEV8</accession>
<evidence type="ECO:0000313" key="2">
    <source>
        <dbReference type="Proteomes" id="UP000053758"/>
    </source>
</evidence>
<dbReference type="EMBL" id="DF830075">
    <property type="protein sequence ID" value="GAK65204.1"/>
    <property type="molecule type" value="Genomic_DNA"/>
</dbReference>
<dbReference type="HOGENOM" id="CLU_1578309_0_0_1"/>
<dbReference type="RefSeq" id="XP_014656408.1">
    <property type="nucleotide sequence ID" value="XM_014800922.1"/>
</dbReference>
<name>A0A081CEV8_PSEA2</name>
<dbReference type="GeneID" id="26304367"/>
<dbReference type="Proteomes" id="UP000053758">
    <property type="component" value="Unassembled WGS sequence"/>
</dbReference>
<keyword evidence="2" id="KW-1185">Reference proteome</keyword>
<protein>
    <submittedName>
        <fullName evidence="1">Uncharacterized protein</fullName>
    </submittedName>
</protein>
<evidence type="ECO:0000313" key="1">
    <source>
        <dbReference type="EMBL" id="GAK65204.1"/>
    </source>
</evidence>
<reference evidence="2" key="1">
    <citation type="journal article" date="2014" name="Genome Announc.">
        <title>Draft Genome Sequence of the Yeast Pseudozyma antarctica Type Strain JCM10317, a Producer of the Glycolipid Biosurfactants, Mannosylerythritol Lipids.</title>
        <authorList>
            <person name="Saika A."/>
            <person name="Koike H."/>
            <person name="Hori T."/>
            <person name="Fukuoka T."/>
            <person name="Sato S."/>
            <person name="Habe H."/>
            <person name="Kitamoto D."/>
            <person name="Morita T."/>
        </authorList>
    </citation>
    <scope>NUCLEOTIDE SEQUENCE [LARGE SCALE GENOMIC DNA]</scope>
    <source>
        <strain evidence="2">JCM 10317</strain>
    </source>
</reference>
<dbReference type="AlphaFoldDB" id="A0A081CEV8"/>
<organism evidence="1 2">
    <name type="scientific">Pseudozyma antarctica</name>
    <name type="common">Yeast</name>
    <name type="synonym">Candida antarctica</name>
    <dbReference type="NCBI Taxonomy" id="84753"/>
    <lineage>
        <taxon>Eukaryota</taxon>
        <taxon>Fungi</taxon>
        <taxon>Dikarya</taxon>
        <taxon>Basidiomycota</taxon>
        <taxon>Ustilaginomycotina</taxon>
        <taxon>Ustilaginomycetes</taxon>
        <taxon>Ustilaginales</taxon>
        <taxon>Ustilaginaceae</taxon>
        <taxon>Moesziomyces</taxon>
    </lineage>
</organism>
<gene>
    <name evidence="1" type="ORF">PAN0_008d3421</name>
</gene>
<sequence length="169" mass="18222">MASNLPQNPAPPLTVQYTIPAQPHPFEITVTKTPLSLDGETRLLDQQVTRTTIVRLQRQQIIVTTALGGPPTVPRQESVVFRTRHGVEPRNLEAFAAAAVASPHVVAVHRGTKPRSGANTITVIVTFQAPPLFVDAALESARQLPGFLFSFGAPPEGDAIMRAMQSMTL</sequence>